<dbReference type="Proteomes" id="UP001283361">
    <property type="component" value="Unassembled WGS sequence"/>
</dbReference>
<keyword evidence="2" id="KW-0472">Membrane</keyword>
<sequence length="298" mass="33493">MYQPQSTSGQPTPNPGKLFHHRSTCYKIALVVLFISFAIFALGFSTSKWIIYEGEQKSWTWGLWNVDCEFDLCNTELLLTRIFFAFYCGIYLVSLGIAVHENVRTVDLTTYHSRKLELIMFLTGITGMISLAVFCFHYGTSVHVSFGWSFGATLFSLLLMFVSMMLLLCSNGKPGQRGGIVLSLNNRPMLRQPQQQVLIQQTTQSLPSPPNQMYAVQQNPYPMMNAYQAPQYPLQSQPLLPQPQPQPYPYPAVPNAPPPYSMPPAYPAQSLNPQAEFYEPTPETQPSVFSKASAPVID</sequence>
<feature type="transmembrane region" description="Helical" evidence="2">
    <location>
        <begin position="78"/>
        <end position="98"/>
    </location>
</feature>
<gene>
    <name evidence="3" type="ORF">RRG08_010668</name>
</gene>
<feature type="transmembrane region" description="Helical" evidence="2">
    <location>
        <begin position="118"/>
        <end position="140"/>
    </location>
</feature>
<dbReference type="AlphaFoldDB" id="A0AAE1D8I4"/>
<evidence type="ECO:0000256" key="2">
    <source>
        <dbReference type="SAM" id="Phobius"/>
    </source>
</evidence>
<name>A0AAE1D8I4_9GAST</name>
<proteinExistence type="predicted"/>
<protein>
    <submittedName>
        <fullName evidence="3">Uncharacterized protein</fullName>
    </submittedName>
</protein>
<comment type="caution">
    <text evidence="3">The sequence shown here is derived from an EMBL/GenBank/DDBJ whole genome shotgun (WGS) entry which is preliminary data.</text>
</comment>
<evidence type="ECO:0000256" key="1">
    <source>
        <dbReference type="SAM" id="MobiDB-lite"/>
    </source>
</evidence>
<keyword evidence="2" id="KW-1133">Transmembrane helix</keyword>
<organism evidence="3 4">
    <name type="scientific">Elysia crispata</name>
    <name type="common">lettuce slug</name>
    <dbReference type="NCBI Taxonomy" id="231223"/>
    <lineage>
        <taxon>Eukaryota</taxon>
        <taxon>Metazoa</taxon>
        <taxon>Spiralia</taxon>
        <taxon>Lophotrochozoa</taxon>
        <taxon>Mollusca</taxon>
        <taxon>Gastropoda</taxon>
        <taxon>Heterobranchia</taxon>
        <taxon>Euthyneura</taxon>
        <taxon>Panpulmonata</taxon>
        <taxon>Sacoglossa</taxon>
        <taxon>Placobranchoidea</taxon>
        <taxon>Plakobranchidae</taxon>
        <taxon>Elysia</taxon>
    </lineage>
</organism>
<accession>A0AAE1D8I4</accession>
<feature type="transmembrane region" description="Helical" evidence="2">
    <location>
        <begin position="28"/>
        <end position="51"/>
    </location>
</feature>
<evidence type="ECO:0000313" key="4">
    <source>
        <dbReference type="Proteomes" id="UP001283361"/>
    </source>
</evidence>
<reference evidence="3" key="1">
    <citation type="journal article" date="2023" name="G3 (Bethesda)">
        <title>A reference genome for the long-term kleptoplast-retaining sea slug Elysia crispata morphotype clarki.</title>
        <authorList>
            <person name="Eastman K.E."/>
            <person name="Pendleton A.L."/>
            <person name="Shaikh M.A."/>
            <person name="Suttiyut T."/>
            <person name="Ogas R."/>
            <person name="Tomko P."/>
            <person name="Gavelis G."/>
            <person name="Widhalm J.R."/>
            <person name="Wisecaver J.H."/>
        </authorList>
    </citation>
    <scope>NUCLEOTIDE SEQUENCE</scope>
    <source>
        <strain evidence="3">ECLA1</strain>
    </source>
</reference>
<keyword evidence="2" id="KW-0812">Transmembrane</keyword>
<keyword evidence="4" id="KW-1185">Reference proteome</keyword>
<feature type="compositionally biased region" description="Pro residues" evidence="1">
    <location>
        <begin position="240"/>
        <end position="266"/>
    </location>
</feature>
<feature type="region of interest" description="Disordered" evidence="1">
    <location>
        <begin position="235"/>
        <end position="298"/>
    </location>
</feature>
<evidence type="ECO:0000313" key="3">
    <source>
        <dbReference type="EMBL" id="KAK3760695.1"/>
    </source>
</evidence>
<dbReference type="EMBL" id="JAWDGP010004964">
    <property type="protein sequence ID" value="KAK3760695.1"/>
    <property type="molecule type" value="Genomic_DNA"/>
</dbReference>
<feature type="transmembrane region" description="Helical" evidence="2">
    <location>
        <begin position="146"/>
        <end position="168"/>
    </location>
</feature>